<accession>A0A1C3JNW7</accession>
<dbReference type="Pfam" id="PF18945">
    <property type="entry name" value="VipB_2"/>
    <property type="match status" value="1"/>
</dbReference>
<dbReference type="Pfam" id="PF05943">
    <property type="entry name" value="VipB"/>
    <property type="match status" value="1"/>
</dbReference>
<evidence type="ECO:0000259" key="1">
    <source>
        <dbReference type="Pfam" id="PF05943"/>
    </source>
</evidence>
<evidence type="ECO:0000313" key="4">
    <source>
        <dbReference type="EMBL" id="SBT20486.1"/>
    </source>
</evidence>
<name>A0A1C3JNW7_9GAMM</name>
<dbReference type="NCBIfam" id="TIGR03355">
    <property type="entry name" value="VI_chp_2"/>
    <property type="match status" value="1"/>
</dbReference>
<evidence type="ECO:0000313" key="5">
    <source>
        <dbReference type="Proteomes" id="UP000092840"/>
    </source>
</evidence>
<dbReference type="Proteomes" id="UP000092840">
    <property type="component" value="Unassembled WGS sequence"/>
</dbReference>
<evidence type="ECO:0000259" key="2">
    <source>
        <dbReference type="Pfam" id="PF18945"/>
    </source>
</evidence>
<sequence>MDAQGVFHQKIQTSRTESASQYAWVNELINALGLDELDRVPSKQEVIHLLAIHIAKLDRLLQTQLDEVLHHPQFQALEASWLGCHFLLNQIGLSYQIKVKMLNVSWSELNRDVMRAIEIDQSEIFNKVYNGEFGIAGGEPFSAMLCNFEVALKPHYHGVDDLRLVDSLAQVAAAAFCPFIFNTHPSLLDLDEFTSMNSLLNLQRTYQQLDFMQWKNLRRKEDARFIGLTLPSIYLRRPYMHRPTRTDQFVYQERLSHRSDRLKTGAVFALGAIMARCFSNTGWLAEITGERHFGGGVITNPYAHQSEVDLESIVAAEIMIPDNLERTLTEYGFISACYSANGGAGLFYSVPSIQSPPMYSSEQANINARYSAMLQYVLCTSRFAHYLKVIVRDHVGSFYTAEECRRFLQGWIMNYVMATDEASDELLARYPLRDAQVSVNEKAGVSGTYMCVVHLKPHFQLETIETSIQFSAEVVSNRVTG</sequence>
<evidence type="ECO:0000313" key="3">
    <source>
        <dbReference type="EMBL" id="SBT16770.1"/>
    </source>
</evidence>
<dbReference type="InterPro" id="IPR010269">
    <property type="entry name" value="T6SS_TssC-like"/>
</dbReference>
<keyword evidence="5" id="KW-1185">Reference proteome</keyword>
<dbReference type="InterPro" id="IPR044031">
    <property type="entry name" value="TssC1_N"/>
</dbReference>
<organism evidence="3 6">
    <name type="scientific">Marinomonas gallaica</name>
    <dbReference type="NCBI Taxonomy" id="1806667"/>
    <lineage>
        <taxon>Bacteria</taxon>
        <taxon>Pseudomonadati</taxon>
        <taxon>Pseudomonadota</taxon>
        <taxon>Gammaproteobacteria</taxon>
        <taxon>Oceanospirillales</taxon>
        <taxon>Oceanospirillaceae</taxon>
        <taxon>Marinomonas</taxon>
    </lineage>
</organism>
<dbReference type="PANTHER" id="PTHR35565">
    <property type="entry name" value="CYTOPLASMIC PROTEIN-RELATED"/>
    <property type="match status" value="1"/>
</dbReference>
<dbReference type="Proteomes" id="UP000092871">
    <property type="component" value="Unassembled WGS sequence"/>
</dbReference>
<proteinExistence type="predicted"/>
<protein>
    <recommendedName>
        <fullName evidence="7">Type VI secretion protein, EvpB/VC_A0108 family</fullName>
    </recommendedName>
</protein>
<reference evidence="4 5" key="1">
    <citation type="submission" date="2016-06" db="EMBL/GenBank/DDBJ databases">
        <authorList>
            <person name="Rodrigo-Torres L."/>
            <person name="Arahal D.R."/>
        </authorList>
    </citation>
    <scope>NUCLEOTIDE SEQUENCE [LARGE SCALE GENOMIC DNA]</scope>
    <source>
        <strain evidence="4 5">CECT 5116</strain>
    </source>
</reference>
<dbReference type="RefSeq" id="WP_067032356.1">
    <property type="nucleotide sequence ID" value="NZ_FLRA01000003.1"/>
</dbReference>
<dbReference type="AlphaFoldDB" id="A0A1C3JNW7"/>
<dbReference type="EMBL" id="FLRB01000006">
    <property type="protein sequence ID" value="SBT20486.1"/>
    <property type="molecule type" value="Genomic_DNA"/>
</dbReference>
<reference evidence="3 6" key="2">
    <citation type="submission" date="2016-06" db="EMBL/GenBank/DDBJ databases">
        <authorList>
            <person name="Kjaerup R.B."/>
            <person name="Dalgaard T.S."/>
            <person name="Juul-Madsen H.R."/>
        </authorList>
    </citation>
    <scope>NUCLEOTIDE SEQUENCE [LARGE SCALE GENOMIC DNA]</scope>
    <source>
        <strain evidence="3 6">CECT 5115</strain>
    </source>
</reference>
<feature type="domain" description="TssC1 C-terminal" evidence="2">
    <location>
        <begin position="363"/>
        <end position="473"/>
    </location>
</feature>
<feature type="domain" description="TssC1 N-terminal" evidence="1">
    <location>
        <begin position="53"/>
        <end position="354"/>
    </location>
</feature>
<dbReference type="PANTHER" id="PTHR35565:SF3">
    <property type="entry name" value="TYPE VI SECRETION SYSTEM SHEATH PROTEIN TSSC1"/>
    <property type="match status" value="1"/>
</dbReference>
<dbReference type="InterPro" id="IPR044032">
    <property type="entry name" value="TssC1_C"/>
</dbReference>
<dbReference type="EMBL" id="FLRA01000003">
    <property type="protein sequence ID" value="SBT16770.1"/>
    <property type="molecule type" value="Genomic_DNA"/>
</dbReference>
<evidence type="ECO:0000313" key="6">
    <source>
        <dbReference type="Proteomes" id="UP000092871"/>
    </source>
</evidence>
<gene>
    <name evidence="3" type="ORF">MGA5115_00854</name>
    <name evidence="4" type="ORF">MGA5116_01072</name>
</gene>
<dbReference type="OrthoDB" id="9764000at2"/>
<evidence type="ECO:0008006" key="7">
    <source>
        <dbReference type="Google" id="ProtNLM"/>
    </source>
</evidence>